<dbReference type="EMBL" id="CP123388">
    <property type="protein sequence ID" value="XCC97525.1"/>
    <property type="molecule type" value="Genomic_DNA"/>
</dbReference>
<sequence>MRPGCWRCAELGIGFVPFSPPGAGFLTDQITVGIVFAADDFRSAVPPTWRWKTW</sequence>
<proteinExistence type="predicted"/>
<gene>
    <name evidence="1" type="ORF">PVT71_26200</name>
</gene>
<accession>A0AAU8ASA5</accession>
<dbReference type="RefSeq" id="WP_353476416.1">
    <property type="nucleotide sequence ID" value="NZ_CP123388.1"/>
</dbReference>
<geneLocation type="plasmid" evidence="1">
    <name>unnamed3</name>
</geneLocation>
<name>A0AAU8ASA5_9RHOB</name>
<protein>
    <submittedName>
        <fullName evidence="1">Uncharacterized protein</fullName>
    </submittedName>
</protein>
<keyword evidence="1" id="KW-0614">Plasmid</keyword>
<organism evidence="1">
    <name type="scientific">Alloyangia sp. H15</name>
    <dbReference type="NCBI Taxonomy" id="3029062"/>
    <lineage>
        <taxon>Bacteria</taxon>
        <taxon>Pseudomonadati</taxon>
        <taxon>Pseudomonadota</taxon>
        <taxon>Alphaproteobacteria</taxon>
        <taxon>Rhodobacterales</taxon>
        <taxon>Roseobacteraceae</taxon>
        <taxon>Alloyangia</taxon>
    </lineage>
</organism>
<dbReference type="AlphaFoldDB" id="A0AAU8ASA5"/>
<dbReference type="InterPro" id="IPR036812">
    <property type="entry name" value="NAD(P)_OxRdtase_dom_sf"/>
</dbReference>
<reference evidence="1" key="1">
    <citation type="submission" date="2023-02" db="EMBL/GenBank/DDBJ databases">
        <title>Description and genomic characterization of Salipiger bruguierae sp. nov., isolated from the sediment of mangrove plant Bruguiera sexangula.</title>
        <authorList>
            <person name="Long M."/>
        </authorList>
    </citation>
    <scope>NUCLEOTIDE SEQUENCE</scope>
    <source>
        <strain evidence="1">H15</strain>
        <plasmid evidence="1">unnamed3</plasmid>
    </source>
</reference>
<evidence type="ECO:0000313" key="1">
    <source>
        <dbReference type="EMBL" id="XCC97525.1"/>
    </source>
</evidence>
<dbReference type="SUPFAM" id="SSF51430">
    <property type="entry name" value="NAD(P)-linked oxidoreductase"/>
    <property type="match status" value="1"/>
</dbReference>